<evidence type="ECO:0000313" key="4">
    <source>
        <dbReference type="EMBL" id="CCI40353.1"/>
    </source>
</evidence>
<evidence type="ECO:0000313" key="5">
    <source>
        <dbReference type="Proteomes" id="UP000053237"/>
    </source>
</evidence>
<feature type="compositionally biased region" description="Polar residues" evidence="2">
    <location>
        <begin position="161"/>
        <end position="178"/>
    </location>
</feature>
<keyword evidence="1" id="KW-0175">Coiled coil</keyword>
<feature type="compositionally biased region" description="Polar residues" evidence="2">
    <location>
        <begin position="252"/>
        <end position="276"/>
    </location>
</feature>
<feature type="coiled-coil region" evidence="1">
    <location>
        <begin position="369"/>
        <end position="442"/>
    </location>
</feature>
<feature type="compositionally biased region" description="Polar residues" evidence="2">
    <location>
        <begin position="93"/>
        <end position="103"/>
    </location>
</feature>
<keyword evidence="5" id="KW-1185">Reference proteome</keyword>
<feature type="compositionally biased region" description="Basic and acidic residues" evidence="2">
    <location>
        <begin position="471"/>
        <end position="480"/>
    </location>
</feature>
<evidence type="ECO:0000256" key="1">
    <source>
        <dbReference type="SAM" id="Coils"/>
    </source>
</evidence>
<feature type="region of interest" description="Disordered" evidence="2">
    <location>
        <begin position="455"/>
        <end position="480"/>
    </location>
</feature>
<feature type="region of interest" description="Disordered" evidence="2">
    <location>
        <begin position="701"/>
        <end position="732"/>
    </location>
</feature>
<dbReference type="Proteomes" id="UP000053237">
    <property type="component" value="Unassembled WGS sequence"/>
</dbReference>
<sequence length="1577" mass="177872">MSDEQITHRKTRIPPPMSHTTRVRVQEKLNLTERQDRKATSRPIKAFKESIRTSQSNKRAEKEYHVNPICISSPRRHSSPSRQSLHPDKSEGFISSGNINADSKSACERTERKNDLVPQHKILTSVQNLDCYLGLRFKNQLNEELNREAVLSTVDSIQSDTAENGQSLGPNTLASDSHSVPLPSTPPPAHFNKKMLNASVEPPKTPSGSSAIAAAYESSFHSVQNESVGENENSLSASQRIRLGLSALQASQNSLKTSQNGKQASMESGQHPGSSESEFDRSGRKNCEHEIEHIKEGSRTRAETRRTSESNTSQTSGSASIFSQPMSPKSSSLRRTRRSKSEMLVARLLPVTQNVNDLLSYVHELRRSETLLKLQLDHSRRELEDMNKEYSIRITRLEREIERLTQEKKKEVARREQCEEDIYSLQKRIAELENLLEETREGNVDRESVMNGSKLTCQDNASSQNGPSIKPPEHRRNESIRTECCSGSELELLTSYGPTNRPPVFTITPPTSESLLLARVATNEIDSPEVLRQPSFEFSNERKSTTHSERSSTVIQASKASEQLIASSTFSDFEAKTSPILTRTFASNKRVTFKDSDDQVEISASKNSSLNLEKRLRAFFQKTDVSRIKMAQIYAKRYSDREDILLNELIRRYGEDEVASIRIDHNGGDMSQISNKDVDRAHTSPNSFSGPDAIATLEGAGSIPAHKTRKPTLSSVSILRPSSSPESPCMSPHNFSLAPPSLFHGRQNAQPFSMIATVFDEEKPVIDELEEHLARNKEDGPLESISTSGVIEKALPILEGNECSSTHVPSIHPVLEQLQNGMSETFDKVEEKKFKAEACIPNPCSISTAKMIQNSLDIKDTAPAIGNVPISSGVQKHDPIALEELLQTFFRRHQPGKVNTIPQLIAQFTGQERRLVEHLRAEYGSFSVRQLEQHLPAFERCHPRTVGHLNINHKKGADMSLGLRCMRAFARLLIRLFIFGILVIGCVALFNVLESDRLLHRRTNLQVDQRQCTAKDVRFDWEGNHDLTRWLDIFDFQSSDSSSLTETAQQQQSSTEAICFAVEWRRKIDQFLSRPLQFSTATELLHLIPFSDILIVPFIHIFKAQMLDCPQYQKFGRPVVRYAQIKLHKIISSLNSNWFDHIHVMAQRLQKLYVDARNSEFFVEAGKRARSMSVFHISEFKSVQSQVEDVFFQFRAGTKQLLPKMGTLNCFNFARIHRISYKIWSNSASQVAKWRERFSNENVANVMHHIAIAYKSLAEYVLTKCEFAQEARHVQTKEEAAIVEETKGIDKDAESQTESNLEQVCLVSPSCEIDKAQNCGSLGGLPSRWSVRDDSQVLSEPTEVKARKVEEDRVEVMDELLHEDSITKEIGEIDAFKDEIEQLEPAETLESGDSRTQSTILQSSITTVTDRQNEGHIMTEEQHFTDFLKEAFETQPEEFAGVDSDKHFAERVEHSKNLPIIFTDPNDHQAKEILQNAAGEDPATSREYIIKLTESRVESSLESHHRGIDLMDVVIQTAPSLADSDETLFSLSKIEIDDVSHEETVQEADEFRSLYDDLLDVTAELATQELDLRTSEG</sequence>
<name>A0A024G222_9STRA</name>
<dbReference type="EMBL" id="CAIX01000008">
    <property type="protein sequence ID" value="CCI40353.1"/>
    <property type="molecule type" value="Genomic_DNA"/>
</dbReference>
<dbReference type="OrthoDB" id="73448at2759"/>
<dbReference type="InParanoid" id="A0A024G222"/>
<proteinExistence type="predicted"/>
<feature type="region of interest" description="Disordered" evidence="2">
    <location>
        <begin position="531"/>
        <end position="555"/>
    </location>
</feature>
<organism evidence="4 5">
    <name type="scientific">Albugo candida</name>
    <dbReference type="NCBI Taxonomy" id="65357"/>
    <lineage>
        <taxon>Eukaryota</taxon>
        <taxon>Sar</taxon>
        <taxon>Stramenopiles</taxon>
        <taxon>Oomycota</taxon>
        <taxon>Peronosporomycetes</taxon>
        <taxon>Albuginales</taxon>
        <taxon>Albuginaceae</taxon>
        <taxon>Albugo</taxon>
    </lineage>
</organism>
<keyword evidence="3" id="KW-0472">Membrane</keyword>
<protein>
    <submittedName>
        <fullName evidence="4">Uncharacterized protein</fullName>
    </submittedName>
</protein>
<keyword evidence="3" id="KW-1133">Transmembrane helix</keyword>
<accession>A0A024G222</accession>
<feature type="region of interest" description="Disordered" evidence="2">
    <location>
        <begin position="1"/>
        <end position="113"/>
    </location>
</feature>
<gene>
    <name evidence="4" type="ORF">BN9_011370</name>
</gene>
<feature type="compositionally biased region" description="Basic and acidic residues" evidence="2">
    <location>
        <begin position="539"/>
        <end position="550"/>
    </location>
</feature>
<feature type="region of interest" description="Disordered" evidence="2">
    <location>
        <begin position="252"/>
        <end position="338"/>
    </location>
</feature>
<feature type="compositionally biased region" description="Polar residues" evidence="2">
    <location>
        <begin position="455"/>
        <end position="467"/>
    </location>
</feature>
<evidence type="ECO:0000256" key="3">
    <source>
        <dbReference type="SAM" id="Phobius"/>
    </source>
</evidence>
<feature type="region of interest" description="Disordered" evidence="2">
    <location>
        <begin position="161"/>
        <end position="211"/>
    </location>
</feature>
<dbReference type="STRING" id="65357.A0A024G222"/>
<feature type="compositionally biased region" description="Basic and acidic residues" evidence="2">
    <location>
        <begin position="24"/>
        <end position="39"/>
    </location>
</feature>
<feature type="transmembrane region" description="Helical" evidence="3">
    <location>
        <begin position="972"/>
        <end position="993"/>
    </location>
</feature>
<keyword evidence="3" id="KW-0812">Transmembrane</keyword>
<comment type="caution">
    <text evidence="4">The sequence shown here is derived from an EMBL/GenBank/DDBJ whole genome shotgun (WGS) entry which is preliminary data.</text>
</comment>
<evidence type="ECO:0000256" key="2">
    <source>
        <dbReference type="SAM" id="MobiDB-lite"/>
    </source>
</evidence>
<feature type="transmembrane region" description="Helical" evidence="3">
    <location>
        <begin position="1084"/>
        <end position="1102"/>
    </location>
</feature>
<feature type="compositionally biased region" description="Low complexity" evidence="2">
    <location>
        <begin position="714"/>
        <end position="732"/>
    </location>
</feature>
<feature type="compositionally biased region" description="Basic and acidic residues" evidence="2">
    <location>
        <begin position="278"/>
        <end position="308"/>
    </location>
</feature>
<reference evidence="4 5" key="1">
    <citation type="submission" date="2012-05" db="EMBL/GenBank/DDBJ databases">
        <title>Recombination and specialization in a pathogen metapopulation.</title>
        <authorList>
            <person name="Gardiner A."/>
            <person name="Kemen E."/>
            <person name="Schultz-Larsen T."/>
            <person name="MacLean D."/>
            <person name="Van Oosterhout C."/>
            <person name="Jones J.D.G."/>
        </authorList>
    </citation>
    <scope>NUCLEOTIDE SEQUENCE [LARGE SCALE GENOMIC DNA]</scope>
    <source>
        <strain evidence="4 5">Ac Nc2</strain>
    </source>
</reference>
<feature type="compositionally biased region" description="Polar residues" evidence="2">
    <location>
        <begin position="317"/>
        <end position="326"/>
    </location>
</feature>